<reference evidence="1" key="2">
    <citation type="submission" date="2013-10" db="EMBL/GenBank/DDBJ databases">
        <authorList>
            <person name="Aslett M."/>
        </authorList>
    </citation>
    <scope>NUCLEOTIDE SEQUENCE [LARGE SCALE GENOMIC DNA]</scope>
    <source>
        <strain evidence="1">Houghton</strain>
    </source>
</reference>
<name>U6H633_9EIME</name>
<dbReference type="Proteomes" id="UP000018201">
    <property type="component" value="Unassembled WGS sequence"/>
</dbReference>
<evidence type="ECO:0000313" key="1">
    <source>
        <dbReference type="EMBL" id="CDI87925.1"/>
    </source>
</evidence>
<dbReference type="EMBL" id="HG708721">
    <property type="protein sequence ID" value="CDI87925.1"/>
    <property type="molecule type" value="Genomic_DNA"/>
</dbReference>
<keyword evidence="2" id="KW-1185">Reference proteome</keyword>
<gene>
    <name evidence="1" type="ORF">EPH_0069320</name>
</gene>
<accession>U6H633</accession>
<sequence length="280" mass="30605">MYGHNMGGGHLSLLRGRGEEAERVSVHDHGEIEGQRYVLYIISTSCRNAAIWMSLRFNRPSAVPPDLTTSCHDSPPSLPFLLPLRQCSPLLAGSQMSLTGYRPLQYRTAASFPLGPWGRVYLQGAPVCTCEKLLEGLERPATASPRVLCVARATALKAQQVEKLLGMSHFVLLLLPPAGAPMNAAAAEEIKQIEKLLLDRNSASAVAFSRETKDTTALLERLNKDDEYEHAPARTRMLRPFLTAHCALTKELQPIPPVKGTTLTVGLLHLCLHAPASVCR</sequence>
<reference evidence="1" key="1">
    <citation type="submission" date="2013-10" db="EMBL/GenBank/DDBJ databases">
        <title>Genomic analysis of the causative agents of coccidiosis in chickens.</title>
        <authorList>
            <person name="Reid A.J."/>
            <person name="Blake D."/>
            <person name="Billington K."/>
            <person name="Browne H."/>
            <person name="Dunn M."/>
            <person name="Hung S."/>
            <person name="Kawahara F."/>
            <person name="Miranda-Saavedra D."/>
            <person name="Mourier T."/>
            <person name="Nagra H."/>
            <person name="Otto T.D."/>
            <person name="Rawlings N."/>
            <person name="Sanchez A."/>
            <person name="Sanders M."/>
            <person name="Subramaniam C."/>
            <person name="Tay Y."/>
            <person name="Dear P."/>
            <person name="Doerig C."/>
            <person name="Gruber A."/>
            <person name="Parkinson J."/>
            <person name="Shirley M."/>
            <person name="Wan K.L."/>
            <person name="Berriman M."/>
            <person name="Tomley F."/>
            <person name="Pain A."/>
        </authorList>
    </citation>
    <scope>NUCLEOTIDE SEQUENCE [LARGE SCALE GENOMIC DNA]</scope>
    <source>
        <strain evidence="1">Houghton</strain>
    </source>
</reference>
<organism evidence="1 2">
    <name type="scientific">Eimeria praecox</name>
    <dbReference type="NCBI Taxonomy" id="51316"/>
    <lineage>
        <taxon>Eukaryota</taxon>
        <taxon>Sar</taxon>
        <taxon>Alveolata</taxon>
        <taxon>Apicomplexa</taxon>
        <taxon>Conoidasida</taxon>
        <taxon>Coccidia</taxon>
        <taxon>Eucoccidiorida</taxon>
        <taxon>Eimeriorina</taxon>
        <taxon>Eimeriidae</taxon>
        <taxon>Eimeria</taxon>
    </lineage>
</organism>
<dbReference type="AlphaFoldDB" id="U6H633"/>
<dbReference type="VEuPathDB" id="ToxoDB:EPH_0069320"/>
<evidence type="ECO:0000313" key="2">
    <source>
        <dbReference type="Proteomes" id="UP000018201"/>
    </source>
</evidence>
<protein>
    <submittedName>
        <fullName evidence="1">Uncharacterized protein</fullName>
    </submittedName>
</protein>
<proteinExistence type="predicted"/>